<dbReference type="HOGENOM" id="CLU_101141_8_0_12"/>
<evidence type="ECO:0000256" key="2">
    <source>
        <dbReference type="ARBA" id="ARBA00022801"/>
    </source>
</evidence>
<dbReference type="Pfam" id="PF13279">
    <property type="entry name" value="4HBT_2"/>
    <property type="match status" value="1"/>
</dbReference>
<dbReference type="InterPro" id="IPR050563">
    <property type="entry name" value="4-hydroxybenzoyl-CoA_TE"/>
</dbReference>
<dbReference type="CDD" id="cd00586">
    <property type="entry name" value="4HBT"/>
    <property type="match status" value="1"/>
</dbReference>
<name>Q75FG7_LEPIC</name>
<keyword evidence="2" id="KW-0378">Hydrolase</keyword>
<dbReference type="Gene3D" id="3.10.129.10">
    <property type="entry name" value="Hotdog Thioesterase"/>
    <property type="match status" value="1"/>
</dbReference>
<proteinExistence type="inferred from homology"/>
<evidence type="ECO:0008006" key="5">
    <source>
        <dbReference type="Google" id="ProtNLM"/>
    </source>
</evidence>
<organism evidence="3 4">
    <name type="scientific">Leptospira interrogans serogroup Icterohaemorrhagiae serovar copenhageni (strain Fiocruz L1-130)</name>
    <dbReference type="NCBI Taxonomy" id="267671"/>
    <lineage>
        <taxon>Bacteria</taxon>
        <taxon>Pseudomonadati</taxon>
        <taxon>Spirochaetota</taxon>
        <taxon>Spirochaetia</taxon>
        <taxon>Leptospirales</taxon>
        <taxon>Leptospiraceae</taxon>
        <taxon>Leptospira</taxon>
    </lineage>
</organism>
<sequence>MTVMARIQLELPNQFIWSVDLDVRIYDVNFADHLAHDRVISLLHEARARFFLEHNYNELNVEGLGIIMTDIAVVYKAEAFFRDKVRVEITAGDFNPKGCDIFYRMTHADGPANGRVICEAKTGIVFMDYTTRKLGALPNGFRKIFP</sequence>
<comment type="similarity">
    <text evidence="1">Belongs to the 4-hydroxybenzoyl-CoA thioesterase family.</text>
</comment>
<reference evidence="3 4" key="1">
    <citation type="journal article" date="2004" name="J. Bacteriol.">
        <title>Comparative genomics of two Leptospira interrogans serovars reveals novel insights into physiology and pathogenesis.</title>
        <authorList>
            <person name="Nascimento A.L."/>
            <person name="Ko A.I."/>
            <person name="Martins E.A."/>
            <person name="Monteiro-Vitorello C.B."/>
            <person name="Ho P.L."/>
            <person name="Haake D.A."/>
            <person name="Verjovski-Almeida S."/>
            <person name="Hartskeerl R.A."/>
            <person name="Marques M.V."/>
            <person name="Oliveira M.C."/>
            <person name="Menck C.F."/>
            <person name="Leite L.C."/>
            <person name="Carrer H."/>
            <person name="Coutinho L.L."/>
            <person name="Degrave W.M."/>
            <person name="Dellagostin O.A."/>
            <person name="El-Dorry H."/>
            <person name="Ferro E.S."/>
            <person name="Ferro M.I."/>
            <person name="Furlan L.R."/>
            <person name="Gamberini M."/>
            <person name="Giglioti E.A."/>
            <person name="Goes-Neto A."/>
            <person name="Goldman G.H."/>
            <person name="Goldman M.H."/>
            <person name="Harakava R."/>
            <person name="Jeronimo S.M."/>
            <person name="Junqueira-De-Azevedo I.L."/>
            <person name="Kimura E.T."/>
            <person name="Kuramae E.E."/>
            <person name="Lemos E.G."/>
            <person name="Lemos M.V."/>
            <person name="Marino C.L."/>
            <person name="Nunes L.R."/>
            <person name="De Oliveira R.C."/>
            <person name="Pereira G.G."/>
            <person name="Reis M.S."/>
            <person name="Schriefer A."/>
            <person name="Siqueira W.J."/>
            <person name="Sommer P."/>
            <person name="Tsai S.M."/>
            <person name="Simpson A.J."/>
            <person name="Ferro J.A."/>
            <person name="Camargo L.E."/>
            <person name="Kitajima J.P."/>
            <person name="Setubal J.C."/>
            <person name="Van Sluys M.A."/>
        </authorList>
    </citation>
    <scope>NUCLEOTIDE SEQUENCE [LARGE SCALE GENOMIC DNA]</scope>
    <source>
        <strain evidence="3 4">Fiocruz L1-130</strain>
    </source>
</reference>
<dbReference type="AlphaFoldDB" id="Q75FG7"/>
<dbReference type="PANTHER" id="PTHR31793">
    <property type="entry name" value="4-HYDROXYBENZOYL-COA THIOESTERASE FAMILY MEMBER"/>
    <property type="match status" value="1"/>
</dbReference>
<dbReference type="SUPFAM" id="SSF54637">
    <property type="entry name" value="Thioesterase/thiol ester dehydrase-isomerase"/>
    <property type="match status" value="1"/>
</dbReference>
<protein>
    <recommendedName>
        <fullName evidence="5">Thioesterase</fullName>
    </recommendedName>
</protein>
<dbReference type="InterPro" id="IPR029069">
    <property type="entry name" value="HotDog_dom_sf"/>
</dbReference>
<dbReference type="FunFam" id="3.10.129.10:FF:000067">
    <property type="entry name" value="Thioesterase-like family protein"/>
    <property type="match status" value="1"/>
</dbReference>
<dbReference type="KEGG" id="lic:LIC_20222"/>
<accession>Q75FG7</accession>
<gene>
    <name evidence="3" type="ordered locus">LIC_20222</name>
</gene>
<evidence type="ECO:0000313" key="3">
    <source>
        <dbReference type="EMBL" id="AAS72248.1"/>
    </source>
</evidence>
<dbReference type="EMBL" id="AE016824">
    <property type="protein sequence ID" value="AAS72248.1"/>
    <property type="molecule type" value="Genomic_DNA"/>
</dbReference>
<dbReference type="Proteomes" id="UP000007037">
    <property type="component" value="Chromosome II"/>
</dbReference>
<dbReference type="GO" id="GO:0047617">
    <property type="term" value="F:fatty acyl-CoA hydrolase activity"/>
    <property type="evidence" value="ECO:0007669"/>
    <property type="project" value="TreeGrafter"/>
</dbReference>
<dbReference type="PANTHER" id="PTHR31793:SF27">
    <property type="entry name" value="NOVEL THIOESTERASE SUPERFAMILY DOMAIN AND SAPOSIN A-TYPE DOMAIN CONTAINING PROTEIN (0610012H03RIK)"/>
    <property type="match status" value="1"/>
</dbReference>
<evidence type="ECO:0000313" key="4">
    <source>
        <dbReference type="Proteomes" id="UP000007037"/>
    </source>
</evidence>
<evidence type="ECO:0000256" key="1">
    <source>
        <dbReference type="ARBA" id="ARBA00005953"/>
    </source>
</evidence>